<proteinExistence type="predicted"/>
<organism evidence="3 4">
    <name type="scientific">Sporothrix eucalyptigena</name>
    <dbReference type="NCBI Taxonomy" id="1812306"/>
    <lineage>
        <taxon>Eukaryota</taxon>
        <taxon>Fungi</taxon>
        <taxon>Dikarya</taxon>
        <taxon>Ascomycota</taxon>
        <taxon>Pezizomycotina</taxon>
        <taxon>Sordariomycetes</taxon>
        <taxon>Sordariomycetidae</taxon>
        <taxon>Ophiostomatales</taxon>
        <taxon>Ophiostomataceae</taxon>
        <taxon>Sporothrix</taxon>
    </lineage>
</organism>
<gene>
    <name evidence="3" type="ORF">SEUCBS140593_003985</name>
</gene>
<protein>
    <recommendedName>
        <fullName evidence="2">DUF3074 domain-containing protein</fullName>
    </recommendedName>
</protein>
<reference evidence="3 4" key="1">
    <citation type="submission" date="2024-01" db="EMBL/GenBank/DDBJ databases">
        <authorList>
            <person name="Allen C."/>
            <person name="Tagirdzhanova G."/>
        </authorList>
    </citation>
    <scope>NUCLEOTIDE SEQUENCE [LARGE SCALE GENOMIC DNA]</scope>
</reference>
<keyword evidence="4" id="KW-1185">Reference proteome</keyword>
<dbReference type="Pfam" id="PF11274">
    <property type="entry name" value="DUF3074"/>
    <property type="match status" value="1"/>
</dbReference>
<dbReference type="Proteomes" id="UP001642482">
    <property type="component" value="Unassembled WGS sequence"/>
</dbReference>
<dbReference type="EMBL" id="CAWUHD010000032">
    <property type="protein sequence ID" value="CAK7219705.1"/>
    <property type="molecule type" value="Genomic_DNA"/>
</dbReference>
<dbReference type="PANTHER" id="PTHR40370:SF1">
    <property type="entry name" value="DUF3074 DOMAIN-CONTAINING PROTEIN"/>
    <property type="match status" value="1"/>
</dbReference>
<dbReference type="InterPro" id="IPR024500">
    <property type="entry name" value="DUF3074"/>
</dbReference>
<accession>A0ABP0BJR2</accession>
<evidence type="ECO:0000259" key="2">
    <source>
        <dbReference type="Pfam" id="PF11274"/>
    </source>
</evidence>
<feature type="region of interest" description="Disordered" evidence="1">
    <location>
        <begin position="476"/>
        <end position="517"/>
    </location>
</feature>
<feature type="domain" description="DUF3074" evidence="2">
    <location>
        <begin position="142"/>
        <end position="464"/>
    </location>
</feature>
<feature type="compositionally biased region" description="Polar residues" evidence="1">
    <location>
        <begin position="60"/>
        <end position="76"/>
    </location>
</feature>
<feature type="region of interest" description="Disordered" evidence="1">
    <location>
        <begin position="57"/>
        <end position="76"/>
    </location>
</feature>
<comment type="caution">
    <text evidence="3">The sequence shown here is derived from an EMBL/GenBank/DDBJ whole genome shotgun (WGS) entry which is preliminary data.</text>
</comment>
<evidence type="ECO:0000313" key="4">
    <source>
        <dbReference type="Proteomes" id="UP001642482"/>
    </source>
</evidence>
<evidence type="ECO:0000256" key="1">
    <source>
        <dbReference type="SAM" id="MobiDB-lite"/>
    </source>
</evidence>
<dbReference type="PANTHER" id="PTHR40370">
    <property type="entry name" value="EXPRESSED PROTEIN"/>
    <property type="match status" value="1"/>
</dbReference>
<name>A0ABP0BJR2_9PEZI</name>
<sequence length="517" mass="55598">MASINYLGPLLRLDGLDFDVLPPVGASRDRVQQFMMALLDESLELIGSVDTYYANERQRNNPSGWKSKGNQTYKGTNQIGGAGNVVVELLERSIPKSDLQAAVTPQFRDVDNVPADAYPERVYASTIAAQRNPKKKPTSETWACRRSLHNNEGAAGTGSWDEFSVRMKDFHVETEKDMTPTVPHAQKVLRWPAAGLVNQLDATGFVDSGPGPWTGFTLDLVEMEHNLKAFPLKNRVFPVLQMTCRTANEAKLPEILVVSIPINGWKGSQLPQDVELRKLVDLYNVVIGSYASVERFRVLPKDQNNHNTPTSTKTVSTLSGLRESFKWFKRSSVASATPSQAAANRQAVVVSNFPAKASPSVPPAGGADTPGNGVVAVATTIAEGPVQSGAGGDIQPAPDTAAAVRGGDQVGSNEVEPQEINEQDTQIEWTMATASHARGWLPLFIQTPAVPKKIAIDVPLFLSFLQKQRALAAGQVQAQNANQQEAGQPGADQPAAQQPVANAQAINNQQAGNAQSG</sequence>
<feature type="region of interest" description="Disordered" evidence="1">
    <location>
        <begin position="400"/>
        <end position="419"/>
    </location>
</feature>
<evidence type="ECO:0000313" key="3">
    <source>
        <dbReference type="EMBL" id="CAK7219705.1"/>
    </source>
</evidence>